<dbReference type="EMBL" id="MU795285">
    <property type="protein sequence ID" value="KAJ3807662.1"/>
    <property type="molecule type" value="Genomic_DNA"/>
</dbReference>
<evidence type="ECO:0000313" key="2">
    <source>
        <dbReference type="Proteomes" id="UP001163835"/>
    </source>
</evidence>
<organism evidence="1 2">
    <name type="scientific">Lentinula aff. lateritia</name>
    <dbReference type="NCBI Taxonomy" id="2804960"/>
    <lineage>
        <taxon>Eukaryota</taxon>
        <taxon>Fungi</taxon>
        <taxon>Dikarya</taxon>
        <taxon>Basidiomycota</taxon>
        <taxon>Agaricomycotina</taxon>
        <taxon>Agaricomycetes</taxon>
        <taxon>Agaricomycetidae</taxon>
        <taxon>Agaricales</taxon>
        <taxon>Marasmiineae</taxon>
        <taxon>Omphalotaceae</taxon>
        <taxon>Lentinula</taxon>
    </lineage>
</organism>
<evidence type="ECO:0000313" key="1">
    <source>
        <dbReference type="EMBL" id="KAJ3807662.1"/>
    </source>
</evidence>
<gene>
    <name evidence="1" type="ORF">F5876DRAFT_47631</name>
</gene>
<reference evidence="1" key="1">
    <citation type="submission" date="2022-09" db="EMBL/GenBank/DDBJ databases">
        <title>A Global Phylogenomic Analysis of the Shiitake Genus Lentinula.</title>
        <authorList>
            <consortium name="DOE Joint Genome Institute"/>
            <person name="Sierra-Patev S."/>
            <person name="Min B."/>
            <person name="Naranjo-Ortiz M."/>
            <person name="Looney B."/>
            <person name="Konkel Z."/>
            <person name="Slot J.C."/>
            <person name="Sakamoto Y."/>
            <person name="Steenwyk J.L."/>
            <person name="Rokas A."/>
            <person name="Carro J."/>
            <person name="Camarero S."/>
            <person name="Ferreira P."/>
            <person name="Molpeceres G."/>
            <person name="Ruiz-Duenas F.J."/>
            <person name="Serrano A."/>
            <person name="Henrissat B."/>
            <person name="Drula E."/>
            <person name="Hughes K.W."/>
            <person name="Mata J.L."/>
            <person name="Ishikawa N.K."/>
            <person name="Vargas-Isla R."/>
            <person name="Ushijima S."/>
            <person name="Smith C.A."/>
            <person name="Ahrendt S."/>
            <person name="Andreopoulos W."/>
            <person name="He G."/>
            <person name="Labutti K."/>
            <person name="Lipzen A."/>
            <person name="Ng V."/>
            <person name="Riley R."/>
            <person name="Sandor L."/>
            <person name="Barry K."/>
            <person name="Martinez A.T."/>
            <person name="Xiao Y."/>
            <person name="Gibbons J.G."/>
            <person name="Terashima K."/>
            <person name="Grigoriev I.V."/>
            <person name="Hibbett D.S."/>
        </authorList>
    </citation>
    <scope>NUCLEOTIDE SEQUENCE</scope>
    <source>
        <strain evidence="1">TMI1499</strain>
    </source>
</reference>
<comment type="caution">
    <text evidence="1">The sequence shown here is derived from an EMBL/GenBank/DDBJ whole genome shotgun (WGS) entry which is preliminary data.</text>
</comment>
<keyword evidence="2" id="KW-1185">Reference proteome</keyword>
<proteinExistence type="predicted"/>
<protein>
    <submittedName>
        <fullName evidence="1">Uncharacterized protein</fullName>
    </submittedName>
</protein>
<accession>A0ACC1TSF5</accession>
<dbReference type="Proteomes" id="UP001163835">
    <property type="component" value="Unassembled WGS sequence"/>
</dbReference>
<name>A0ACC1TSF5_9AGAR</name>
<sequence length="170" mass="19591">MADAEYLIRVIPVCRSSSTQPEAVGIVYWTEVPTVHPPAVKGITTIKIAHGQLLHFQSADVQDPRQISFATNISCLEHVWDDKGPNWDPVDCGTNLLSINSTPIALRYWPEVFSGKKDARWRAFKKNWTKWKFVVEQYRTSPPDVFWKEFSSADGNHFNWKRICDTLRDQ</sequence>